<dbReference type="Pfam" id="PF00881">
    <property type="entry name" value="Nitroreductase"/>
    <property type="match status" value="1"/>
</dbReference>
<protein>
    <recommendedName>
        <fullName evidence="1">Nitroreductase domain-containing protein</fullName>
    </recommendedName>
</protein>
<dbReference type="AlphaFoldDB" id="A0A200ITP1"/>
<dbReference type="OrthoDB" id="9804207at2"/>
<dbReference type="SUPFAM" id="SSF55469">
    <property type="entry name" value="FMN-dependent nitroreductase-like"/>
    <property type="match status" value="1"/>
</dbReference>
<dbReference type="EMBL" id="CP147246">
    <property type="protein sequence ID" value="WYJ94876.1"/>
    <property type="molecule type" value="Genomic_DNA"/>
</dbReference>
<dbReference type="PANTHER" id="PTHR43821">
    <property type="entry name" value="NAD(P)H NITROREDUCTASE YDJA-RELATED"/>
    <property type="match status" value="1"/>
</dbReference>
<dbReference type="InterPro" id="IPR000415">
    <property type="entry name" value="Nitroreductase-like"/>
</dbReference>
<sequence length="204" mass="23515">MFSVSIEQVIKERRTIRTISKQPVSIEDIKALLEVASYAPFHSKEEPWAVIMIMSPEERSLFVEKIMDSYERMNIWARYDQEHLAASKKRTEDYYLSVPVTLIVTAPIHEKKKANFEAVGAVSAFIQNFQLAAWSRNIGVTWRTVPIIFDDVFKQEVGVGSDRQIIGLLDISMIDEAVKLPRAKRKTVDQWAFHLSEKLSENKE</sequence>
<gene>
    <name evidence="3" type="ORF">A5889_002418</name>
    <name evidence="2" type="ORF">A5889_003099</name>
</gene>
<evidence type="ECO:0000313" key="4">
    <source>
        <dbReference type="Proteomes" id="UP000196151"/>
    </source>
</evidence>
<dbReference type="GO" id="GO:0016491">
    <property type="term" value="F:oxidoreductase activity"/>
    <property type="evidence" value="ECO:0007669"/>
    <property type="project" value="InterPro"/>
</dbReference>
<reference evidence="2" key="1">
    <citation type="submission" date="2017-05" db="EMBL/GenBank/DDBJ databases">
        <title>The Genome Sequence of Enterococcus sp. 9D6_DIV0238.</title>
        <authorList>
            <consortium name="The Broad Institute Genomics Platform"/>
            <consortium name="The Broad Institute Genomic Center for Infectious Diseases"/>
            <person name="Earl A."/>
            <person name="Manson A."/>
            <person name="Schwartman J."/>
            <person name="Gilmore M."/>
            <person name="Abouelleil A."/>
            <person name="Cao P."/>
            <person name="Chapman S."/>
            <person name="Cusick C."/>
            <person name="Shea T."/>
            <person name="Young S."/>
            <person name="Neafsey D."/>
            <person name="Nusbaum C."/>
            <person name="Birren B."/>
        </authorList>
    </citation>
    <scope>NUCLEOTIDE SEQUENCE [LARGE SCALE GENOMIC DNA]</scope>
    <source>
        <strain evidence="2">9D6_DIV0238</strain>
    </source>
</reference>
<dbReference type="RefSeq" id="WP_087642125.1">
    <property type="nucleotide sequence ID" value="NZ_CP147246.1"/>
</dbReference>
<name>A0A200ITP1_9ENTE</name>
<dbReference type="Proteomes" id="UP000196151">
    <property type="component" value="Chromosome"/>
</dbReference>
<evidence type="ECO:0000313" key="2">
    <source>
        <dbReference type="EMBL" id="OUZ28344.1"/>
    </source>
</evidence>
<reference evidence="3" key="3">
    <citation type="submission" date="2024-03" db="EMBL/GenBank/DDBJ databases">
        <title>The Genome Sequence of Enterococcus sp. DIV0238c.</title>
        <authorList>
            <consortium name="The Broad Institute Genomics Platform"/>
            <consortium name="The Broad Institute Microbial Omics Core"/>
            <consortium name="The Broad Institute Genomic Center for Infectious Diseases"/>
            <person name="Earl A."/>
            <person name="Manson A."/>
            <person name="Gilmore M."/>
            <person name="Schwartman J."/>
            <person name="Shea T."/>
            <person name="Abouelleil A."/>
            <person name="Cao P."/>
            <person name="Chapman S."/>
            <person name="Cusick C."/>
            <person name="Young S."/>
            <person name="Neafsey D."/>
            <person name="Nusbaum C."/>
            <person name="Birren B."/>
        </authorList>
    </citation>
    <scope>NUCLEOTIDE SEQUENCE</scope>
    <source>
        <strain evidence="3">9D6_DIV0238</strain>
    </source>
</reference>
<evidence type="ECO:0000313" key="3">
    <source>
        <dbReference type="EMBL" id="WYJ94876.1"/>
    </source>
</evidence>
<dbReference type="InterPro" id="IPR029479">
    <property type="entry name" value="Nitroreductase"/>
</dbReference>
<dbReference type="PANTHER" id="PTHR43821:SF1">
    <property type="entry name" value="NAD(P)H NITROREDUCTASE YDJA-RELATED"/>
    <property type="match status" value="1"/>
</dbReference>
<feature type="domain" description="Nitroreductase" evidence="1">
    <location>
        <begin position="10"/>
        <end position="168"/>
    </location>
</feature>
<organism evidence="2">
    <name type="scientific">Candidatus Enterococcus dunnyi</name>
    <dbReference type="NCBI Taxonomy" id="1834192"/>
    <lineage>
        <taxon>Bacteria</taxon>
        <taxon>Bacillati</taxon>
        <taxon>Bacillota</taxon>
        <taxon>Bacilli</taxon>
        <taxon>Lactobacillales</taxon>
        <taxon>Enterococcaceae</taxon>
        <taxon>Enterococcus</taxon>
    </lineage>
</organism>
<accession>A0A200ITP1</accession>
<evidence type="ECO:0000259" key="1">
    <source>
        <dbReference type="Pfam" id="PF00881"/>
    </source>
</evidence>
<keyword evidence="4" id="KW-1185">Reference proteome</keyword>
<proteinExistence type="predicted"/>
<dbReference type="Gene3D" id="3.40.109.10">
    <property type="entry name" value="NADH Oxidase"/>
    <property type="match status" value="1"/>
</dbReference>
<dbReference type="InterPro" id="IPR052530">
    <property type="entry name" value="NAD(P)H_nitroreductase"/>
</dbReference>
<reference evidence="3" key="2">
    <citation type="submission" date="2017-05" db="EMBL/GenBank/DDBJ databases">
        <authorList>
            <consortium name="The Broad Institute Genomics Platform"/>
            <consortium name="The Broad Institute Genomic Center for Infectious Diseases"/>
            <person name="Earl A."/>
            <person name="Manson A."/>
            <person name="Schwartman J."/>
            <person name="Gilmore M."/>
            <person name="Abouelleil A."/>
            <person name="Cao P."/>
            <person name="Chapman S."/>
            <person name="Cusick C."/>
            <person name="Shea T."/>
            <person name="Young S."/>
            <person name="Neafsey D."/>
            <person name="Nusbaum C."/>
            <person name="Birren B."/>
        </authorList>
    </citation>
    <scope>NUCLEOTIDE SEQUENCE</scope>
    <source>
        <strain evidence="3">9D6_DIV0238</strain>
    </source>
</reference>
<dbReference type="EMBL" id="NIBQ01000004">
    <property type="protein sequence ID" value="OUZ28344.1"/>
    <property type="molecule type" value="Genomic_DNA"/>
</dbReference>